<accession>A0A2P2Q0D9</accession>
<sequence>MKTVKQRNLTTTTMGSFSMFDEFGFFFLSIVYIDEEQRIDV</sequence>
<organism evidence="1">
    <name type="scientific">Rhizophora mucronata</name>
    <name type="common">Asiatic mangrove</name>
    <dbReference type="NCBI Taxonomy" id="61149"/>
    <lineage>
        <taxon>Eukaryota</taxon>
        <taxon>Viridiplantae</taxon>
        <taxon>Streptophyta</taxon>
        <taxon>Embryophyta</taxon>
        <taxon>Tracheophyta</taxon>
        <taxon>Spermatophyta</taxon>
        <taxon>Magnoliopsida</taxon>
        <taxon>eudicotyledons</taxon>
        <taxon>Gunneridae</taxon>
        <taxon>Pentapetalae</taxon>
        <taxon>rosids</taxon>
        <taxon>fabids</taxon>
        <taxon>Malpighiales</taxon>
        <taxon>Rhizophoraceae</taxon>
        <taxon>Rhizophora</taxon>
    </lineage>
</organism>
<evidence type="ECO:0000313" key="1">
    <source>
        <dbReference type="EMBL" id="MBX60425.1"/>
    </source>
</evidence>
<name>A0A2P2Q0D9_RHIMU</name>
<protein>
    <submittedName>
        <fullName evidence="1">Uncharacterized protein</fullName>
    </submittedName>
</protein>
<dbReference type="EMBL" id="GGEC01079941">
    <property type="protein sequence ID" value="MBX60425.1"/>
    <property type="molecule type" value="Transcribed_RNA"/>
</dbReference>
<dbReference type="AlphaFoldDB" id="A0A2P2Q0D9"/>
<reference evidence="1" key="1">
    <citation type="submission" date="2018-02" db="EMBL/GenBank/DDBJ databases">
        <title>Rhizophora mucronata_Transcriptome.</title>
        <authorList>
            <person name="Meera S.P."/>
            <person name="Sreeshan A."/>
            <person name="Augustine A."/>
        </authorList>
    </citation>
    <scope>NUCLEOTIDE SEQUENCE</scope>
    <source>
        <tissue evidence="1">Leaf</tissue>
    </source>
</reference>
<proteinExistence type="predicted"/>